<feature type="binding site" evidence="1">
    <location>
        <position position="242"/>
    </location>
    <ligand>
        <name>Ca(2+)</name>
        <dbReference type="ChEBI" id="CHEBI:29108"/>
    </ligand>
</feature>
<comment type="caution">
    <text evidence="3">The sequence shown here is derived from an EMBL/GenBank/DDBJ whole genome shotgun (WGS) entry which is preliminary data.</text>
</comment>
<dbReference type="InterPro" id="IPR050819">
    <property type="entry name" value="Tripeptidyl-peptidase_I"/>
</dbReference>
<comment type="caution">
    <text evidence="1">Lacks conserved residue(s) required for the propagation of feature annotation.</text>
</comment>
<dbReference type="Proteomes" id="UP000716446">
    <property type="component" value="Unassembled WGS sequence"/>
</dbReference>
<name>A0A9N8PES4_9PEZI</name>
<dbReference type="AlphaFoldDB" id="A0A9N8PES4"/>
<evidence type="ECO:0000313" key="3">
    <source>
        <dbReference type="EMBL" id="CAD0092777.1"/>
    </source>
</evidence>
<dbReference type="InterPro" id="IPR036852">
    <property type="entry name" value="Peptidase_S8/S53_dom_sf"/>
</dbReference>
<dbReference type="GO" id="GO:0046872">
    <property type="term" value="F:metal ion binding"/>
    <property type="evidence" value="ECO:0007669"/>
    <property type="project" value="UniProtKB-UniRule"/>
</dbReference>
<evidence type="ECO:0000313" key="4">
    <source>
        <dbReference type="Proteomes" id="UP000716446"/>
    </source>
</evidence>
<keyword evidence="1" id="KW-0479">Metal-binding</keyword>
<dbReference type="EMBL" id="CAIJEN010000014">
    <property type="protein sequence ID" value="CAD0092777.1"/>
    <property type="molecule type" value="Genomic_DNA"/>
</dbReference>
<feature type="domain" description="Peptidase S53" evidence="2">
    <location>
        <begin position="1"/>
        <end position="264"/>
    </location>
</feature>
<protein>
    <recommendedName>
        <fullName evidence="2">Peptidase S53 domain-containing protein</fullName>
    </recommendedName>
</protein>
<sequence>MNALKWGLEIDFVLMRYLRDLPKDLLPHTLAVSYGAEEDDLPDAYMRKSCDMYGELGARGVTILYASGDNTLVKHCITDNKKFLTVYPASCPYVTSVGGTRFVDPEVAAPDSSGGFSDLFPRPDWQENAVNPYLDALGTRYTGLYNSSGRGVPDISAQYYNYLIVDDLMKRPIGGTSASAPVLAGIIGLVNSALIGAGKSPLGFMNPFLYSGGHKAFQDVVDGGSRGCGEELSSTGWDAAKGWDPVTGFETPDFEKLLSIAMQQQS</sequence>
<gene>
    <name evidence="3" type="ORF">AWRI4619_LOCUS7470</name>
</gene>
<dbReference type="Gene3D" id="3.40.50.200">
    <property type="entry name" value="Peptidase S8/S53 domain"/>
    <property type="match status" value="1"/>
</dbReference>
<dbReference type="GO" id="GO:0004252">
    <property type="term" value="F:serine-type endopeptidase activity"/>
    <property type="evidence" value="ECO:0007669"/>
    <property type="project" value="InterPro"/>
</dbReference>
<reference evidence="3" key="1">
    <citation type="submission" date="2020-06" db="EMBL/GenBank/DDBJ databases">
        <authorList>
            <person name="Onetto C."/>
        </authorList>
    </citation>
    <scope>NUCLEOTIDE SEQUENCE</scope>
</reference>
<accession>A0A9N8PES4</accession>
<dbReference type="GO" id="GO:0008240">
    <property type="term" value="F:tripeptidyl-peptidase activity"/>
    <property type="evidence" value="ECO:0007669"/>
    <property type="project" value="TreeGrafter"/>
</dbReference>
<dbReference type="CDD" id="cd04056">
    <property type="entry name" value="Peptidases_S53"/>
    <property type="match status" value="1"/>
</dbReference>
<dbReference type="InterPro" id="IPR030400">
    <property type="entry name" value="Sedolisin_dom"/>
</dbReference>
<organism evidence="3 4">
    <name type="scientific">Aureobasidium vineae</name>
    <dbReference type="NCBI Taxonomy" id="2773715"/>
    <lineage>
        <taxon>Eukaryota</taxon>
        <taxon>Fungi</taxon>
        <taxon>Dikarya</taxon>
        <taxon>Ascomycota</taxon>
        <taxon>Pezizomycotina</taxon>
        <taxon>Dothideomycetes</taxon>
        <taxon>Dothideomycetidae</taxon>
        <taxon>Dothideales</taxon>
        <taxon>Saccotheciaceae</taxon>
        <taxon>Aureobasidium</taxon>
    </lineage>
</organism>
<keyword evidence="4" id="KW-1185">Reference proteome</keyword>
<dbReference type="PROSITE" id="PS51695">
    <property type="entry name" value="SEDOLISIN"/>
    <property type="match status" value="1"/>
</dbReference>
<dbReference type="SUPFAM" id="SSF52743">
    <property type="entry name" value="Subtilisin-like"/>
    <property type="match status" value="1"/>
</dbReference>
<proteinExistence type="predicted"/>
<feature type="binding site" evidence="1">
    <location>
        <position position="219"/>
    </location>
    <ligand>
        <name>Ca(2+)</name>
        <dbReference type="ChEBI" id="CHEBI:29108"/>
    </ligand>
</feature>
<evidence type="ECO:0000259" key="2">
    <source>
        <dbReference type="PROSITE" id="PS51695"/>
    </source>
</evidence>
<dbReference type="GO" id="GO:0006508">
    <property type="term" value="P:proteolysis"/>
    <property type="evidence" value="ECO:0007669"/>
    <property type="project" value="InterPro"/>
</dbReference>
<feature type="binding site" evidence="1">
    <location>
        <position position="220"/>
    </location>
    <ligand>
        <name>Ca(2+)</name>
        <dbReference type="ChEBI" id="CHEBI:29108"/>
    </ligand>
</feature>
<feature type="binding site" evidence="1">
    <location>
        <position position="244"/>
    </location>
    <ligand>
        <name>Ca(2+)</name>
        <dbReference type="ChEBI" id="CHEBI:29108"/>
    </ligand>
</feature>
<dbReference type="PANTHER" id="PTHR14218:SF15">
    <property type="entry name" value="TRIPEPTIDYL-PEPTIDASE 1"/>
    <property type="match status" value="1"/>
</dbReference>
<comment type="cofactor">
    <cofactor evidence="1">
        <name>Ca(2+)</name>
        <dbReference type="ChEBI" id="CHEBI:29108"/>
    </cofactor>
    <text evidence="1">Binds 1 Ca(2+) ion per subunit.</text>
</comment>
<dbReference type="PANTHER" id="PTHR14218">
    <property type="entry name" value="PROTEASE S8 TRIPEPTIDYL PEPTIDASE I CLN2"/>
    <property type="match status" value="1"/>
</dbReference>
<evidence type="ECO:0000256" key="1">
    <source>
        <dbReference type="PROSITE-ProRule" id="PRU01032"/>
    </source>
</evidence>
<keyword evidence="1" id="KW-0106">Calcium</keyword>